<evidence type="ECO:0000256" key="3">
    <source>
        <dbReference type="ARBA" id="ARBA00022475"/>
    </source>
</evidence>
<evidence type="ECO:0000256" key="7">
    <source>
        <dbReference type="ARBA" id="ARBA00023136"/>
    </source>
</evidence>
<feature type="transmembrane region" description="Helical" evidence="8">
    <location>
        <begin position="138"/>
        <end position="159"/>
    </location>
</feature>
<comment type="caution">
    <text evidence="9">The sequence shown here is derived from an EMBL/GenBank/DDBJ whole genome shotgun (WGS) entry which is preliminary data.</text>
</comment>
<dbReference type="GO" id="GO:0005886">
    <property type="term" value="C:plasma membrane"/>
    <property type="evidence" value="ECO:0007669"/>
    <property type="project" value="UniProtKB-SubCell"/>
</dbReference>
<dbReference type="InterPro" id="IPR007227">
    <property type="entry name" value="Cell_shape_determining_MreD"/>
</dbReference>
<comment type="subcellular location">
    <subcellularLocation>
        <location evidence="1">Cell membrane</location>
        <topology evidence="1">Multi-pass membrane protein</topology>
    </subcellularLocation>
</comment>
<dbReference type="Pfam" id="PF04093">
    <property type="entry name" value="MreD"/>
    <property type="match status" value="1"/>
</dbReference>
<evidence type="ECO:0000256" key="1">
    <source>
        <dbReference type="ARBA" id="ARBA00004651"/>
    </source>
</evidence>
<dbReference type="RefSeq" id="WP_160874437.1">
    <property type="nucleotide sequence ID" value="NZ_WUEK01000001.1"/>
</dbReference>
<proteinExistence type="inferred from homology"/>
<dbReference type="AlphaFoldDB" id="A0A6L7ERM8"/>
<feature type="transmembrane region" description="Helical" evidence="8">
    <location>
        <begin position="102"/>
        <end position="123"/>
    </location>
</feature>
<comment type="similarity">
    <text evidence="2">Belongs to the MreD family.</text>
</comment>
<accession>A0A6L7ERM8</accession>
<evidence type="ECO:0000313" key="10">
    <source>
        <dbReference type="Proteomes" id="UP000473325"/>
    </source>
</evidence>
<evidence type="ECO:0000256" key="2">
    <source>
        <dbReference type="ARBA" id="ARBA00007776"/>
    </source>
</evidence>
<dbReference type="Proteomes" id="UP000473325">
    <property type="component" value="Unassembled WGS sequence"/>
</dbReference>
<keyword evidence="3" id="KW-1003">Cell membrane</keyword>
<dbReference type="GO" id="GO:0008360">
    <property type="term" value="P:regulation of cell shape"/>
    <property type="evidence" value="ECO:0007669"/>
    <property type="project" value="UniProtKB-KW"/>
</dbReference>
<evidence type="ECO:0000256" key="8">
    <source>
        <dbReference type="SAM" id="Phobius"/>
    </source>
</evidence>
<organism evidence="9 10">
    <name type="scientific">Nocardioides flavescens</name>
    <dbReference type="NCBI Taxonomy" id="2691959"/>
    <lineage>
        <taxon>Bacteria</taxon>
        <taxon>Bacillati</taxon>
        <taxon>Actinomycetota</taxon>
        <taxon>Actinomycetes</taxon>
        <taxon>Propionibacteriales</taxon>
        <taxon>Nocardioidaceae</taxon>
        <taxon>Nocardioides</taxon>
    </lineage>
</organism>
<dbReference type="EMBL" id="WUEK01000001">
    <property type="protein sequence ID" value="MXG88228.1"/>
    <property type="molecule type" value="Genomic_DNA"/>
</dbReference>
<sequence>MNARNLAIAFAVSVALVLQTTVFSRLTVEGVGPDLVLLVVAAVALRHGSQVGLATGFVAGLLLDLAPPADHVAGRWALALLVVGYVAGRLTSTGEPRPVQWLGAAAASSFVGTSVFALSGIVLSDPAVATGELLRTSAVALGYDVVLALAVVPLTLALLERVEPDRVRVLGLSRP</sequence>
<evidence type="ECO:0000256" key="6">
    <source>
        <dbReference type="ARBA" id="ARBA00022989"/>
    </source>
</evidence>
<reference evidence="9 10" key="1">
    <citation type="submission" date="2019-12" db="EMBL/GenBank/DDBJ databases">
        <authorList>
            <person name="Kun Z."/>
        </authorList>
    </citation>
    <scope>NUCLEOTIDE SEQUENCE [LARGE SCALE GENOMIC DNA]</scope>
    <source>
        <strain evidence="9 10">YIM 123512</strain>
    </source>
</reference>
<keyword evidence="7 8" id="KW-0472">Membrane</keyword>
<keyword evidence="6 8" id="KW-1133">Transmembrane helix</keyword>
<name>A0A6L7ERM8_9ACTN</name>
<protein>
    <submittedName>
        <fullName evidence="9">Rod shape-determining protein MreD</fullName>
    </submittedName>
</protein>
<feature type="transmembrane region" description="Helical" evidence="8">
    <location>
        <begin position="72"/>
        <end position="90"/>
    </location>
</feature>
<keyword evidence="10" id="KW-1185">Reference proteome</keyword>
<keyword evidence="5" id="KW-0133">Cell shape</keyword>
<evidence type="ECO:0000256" key="4">
    <source>
        <dbReference type="ARBA" id="ARBA00022692"/>
    </source>
</evidence>
<evidence type="ECO:0000256" key="5">
    <source>
        <dbReference type="ARBA" id="ARBA00022960"/>
    </source>
</evidence>
<dbReference type="NCBIfam" id="TIGR03426">
    <property type="entry name" value="shape_MreD"/>
    <property type="match status" value="1"/>
</dbReference>
<evidence type="ECO:0000313" key="9">
    <source>
        <dbReference type="EMBL" id="MXG88228.1"/>
    </source>
</evidence>
<gene>
    <name evidence="9" type="primary">mreD</name>
    <name evidence="9" type="ORF">GRQ65_01525</name>
</gene>
<keyword evidence="4 8" id="KW-0812">Transmembrane</keyword>